<feature type="coiled-coil region" evidence="1">
    <location>
        <begin position="331"/>
        <end position="370"/>
    </location>
</feature>
<dbReference type="PROSITE" id="PS51199">
    <property type="entry name" value="SF4_HELICASE"/>
    <property type="match status" value="1"/>
</dbReference>
<dbReference type="PANTHER" id="PTHR30153:SF2">
    <property type="entry name" value="REPLICATIVE DNA HELICASE"/>
    <property type="match status" value="1"/>
</dbReference>
<dbReference type="GO" id="GO:0005524">
    <property type="term" value="F:ATP binding"/>
    <property type="evidence" value="ECO:0007669"/>
    <property type="project" value="InterPro"/>
</dbReference>
<dbReference type="OrthoDB" id="2206610at2"/>
<feature type="domain" description="SF4 helicase" evidence="3">
    <location>
        <begin position="385"/>
        <end position="690"/>
    </location>
</feature>
<sequence length="796" mass="88058">MDREQARQYIIERSKDHLTPDKTRKGFICPICGSGSGSHGTGITTKDGVHFTCWAGCFTNADIIDIIGLEAGATDYNSKLQAAAAEYGITIDSYHRSTPQEDFAPVAEEYQKQAKSKQNTQDAIHNTAYTSQQEETEPDYTDFFLQANKDIGKTDYHRGLSRSTLDRFKVGFTESWRHPKAPKMEASPRLIIPTSEHSYLARYAGAGDFINYRGQVENKSKVGKVRVFNSRALREATSPIFIVEGELDAMSFYEVGAEAIGLGSLSNTRLLLAELEKRKPAEPLIIALDNESKPEIQAKVERAVAELTEGLQRLDIPCYRIDVAQPHKDANEALNADREAFRAAVDRALAQVEDAEAAALEAEREALRREAVAYTLPSFLKSIEESKRAAFIPTGYSPLDNLLDGGLYAGLYIVGAISSLGKTTFCLNVADNIAQAGHDVIIFSLEMARNELIAKSISRLTLIKDLAENASTAHAKTTRGILTGTRYADYSQTERELIQRSIASYGEYARNIYITEGIGNVGVEEIREKVRKHIKLTGKAPVVIIDYLQIIAPADMRATDKQNTDKAVLELKRLSRDYSIPIIGISSFNRDNYTAPVNMASFKESGAIEYSSDVLIGLQYEGMDYQEGEADKAREKRIRELMKEAVDAGKAGKPQRIQVKILKHRNGSKGDAYLDFYPMFNYFTDKTSGAGAAGGSSGGWSKSEGGYSSSSKPKKSKREAEREKLNEAFYRVQRDDFTADLTDLADALDKSKKQVQNLIAEYGGYTVAGEVVSLARNEEDSRGFTELGEQEEIPFN</sequence>
<organism evidence="4 5">
    <name type="scientific">Butyricicoccus porcorum</name>
    <dbReference type="NCBI Taxonomy" id="1945634"/>
    <lineage>
        <taxon>Bacteria</taxon>
        <taxon>Bacillati</taxon>
        <taxon>Bacillota</taxon>
        <taxon>Clostridia</taxon>
        <taxon>Eubacteriales</taxon>
        <taxon>Butyricicoccaceae</taxon>
        <taxon>Butyricicoccus</taxon>
    </lineage>
</organism>
<dbReference type="Gene3D" id="3.40.50.300">
    <property type="entry name" value="P-loop containing nucleotide triphosphate hydrolases"/>
    <property type="match status" value="1"/>
</dbReference>
<reference evidence="4 5" key="1">
    <citation type="submission" date="2017-05" db="EMBL/GenBank/DDBJ databases">
        <title>Butyricicoccus porcorum sp. nov. a butyrate-producing bacterium from the swine intestinal tract.</title>
        <authorList>
            <person name="Trachsel J."/>
            <person name="Humphrey S."/>
            <person name="Allen H.K."/>
        </authorList>
    </citation>
    <scope>NUCLEOTIDE SEQUENCE [LARGE SCALE GENOMIC DNA]</scope>
    <source>
        <strain evidence="4">BB10</strain>
    </source>
</reference>
<dbReference type="RefSeq" id="WP_087022696.1">
    <property type="nucleotide sequence ID" value="NZ_NHOC01000021.1"/>
</dbReference>
<evidence type="ECO:0000313" key="5">
    <source>
        <dbReference type="Proteomes" id="UP000194903"/>
    </source>
</evidence>
<dbReference type="CDD" id="cd01029">
    <property type="entry name" value="TOPRIM_primases"/>
    <property type="match status" value="1"/>
</dbReference>
<protein>
    <recommendedName>
        <fullName evidence="3">SF4 helicase domain-containing protein</fullName>
    </recommendedName>
</protein>
<proteinExistence type="predicted"/>
<feature type="compositionally biased region" description="Low complexity" evidence="2">
    <location>
        <begin position="699"/>
        <end position="711"/>
    </location>
</feature>
<evidence type="ECO:0000313" key="4">
    <source>
        <dbReference type="EMBL" id="OUM19313.1"/>
    </source>
</evidence>
<accession>A0A252F0H1</accession>
<dbReference type="InterPro" id="IPR034154">
    <property type="entry name" value="TOPRIM_DnaG/twinkle"/>
</dbReference>
<dbReference type="InterPro" id="IPR007694">
    <property type="entry name" value="DNA_helicase_DnaB-like_C"/>
</dbReference>
<dbReference type="Proteomes" id="UP000194903">
    <property type="component" value="Unassembled WGS sequence"/>
</dbReference>
<dbReference type="AlphaFoldDB" id="A0A252F0H1"/>
<keyword evidence="1" id="KW-0175">Coiled coil</keyword>
<evidence type="ECO:0000256" key="1">
    <source>
        <dbReference type="SAM" id="Coils"/>
    </source>
</evidence>
<dbReference type="GO" id="GO:0005829">
    <property type="term" value="C:cytosol"/>
    <property type="evidence" value="ECO:0007669"/>
    <property type="project" value="TreeGrafter"/>
</dbReference>
<comment type="caution">
    <text evidence="4">The sequence shown here is derived from an EMBL/GenBank/DDBJ whole genome shotgun (WGS) entry which is preliminary data.</text>
</comment>
<dbReference type="GO" id="GO:0006260">
    <property type="term" value="P:DNA replication"/>
    <property type="evidence" value="ECO:0007669"/>
    <property type="project" value="InterPro"/>
</dbReference>
<dbReference type="Gene3D" id="3.40.1360.10">
    <property type="match status" value="1"/>
</dbReference>
<feature type="region of interest" description="Disordered" evidence="2">
    <location>
        <begin position="693"/>
        <end position="722"/>
    </location>
</feature>
<dbReference type="Pfam" id="PF03796">
    <property type="entry name" value="DnaB_C"/>
    <property type="match status" value="1"/>
</dbReference>
<dbReference type="InterPro" id="IPR027417">
    <property type="entry name" value="P-loop_NTPase"/>
</dbReference>
<dbReference type="GO" id="GO:0003678">
    <property type="term" value="F:DNA helicase activity"/>
    <property type="evidence" value="ECO:0007669"/>
    <property type="project" value="InterPro"/>
</dbReference>
<evidence type="ECO:0000259" key="3">
    <source>
        <dbReference type="PROSITE" id="PS51199"/>
    </source>
</evidence>
<name>A0A252F0H1_9FIRM</name>
<keyword evidence="5" id="KW-1185">Reference proteome</keyword>
<dbReference type="EMBL" id="NHOC01000021">
    <property type="protein sequence ID" value="OUM19313.1"/>
    <property type="molecule type" value="Genomic_DNA"/>
</dbReference>
<dbReference type="SUPFAM" id="SSF52540">
    <property type="entry name" value="P-loop containing nucleoside triphosphate hydrolases"/>
    <property type="match status" value="1"/>
</dbReference>
<dbReference type="Pfam" id="PF13155">
    <property type="entry name" value="Toprim_2"/>
    <property type="match status" value="1"/>
</dbReference>
<dbReference type="PANTHER" id="PTHR30153">
    <property type="entry name" value="REPLICATIVE DNA HELICASE DNAB"/>
    <property type="match status" value="1"/>
</dbReference>
<evidence type="ECO:0000256" key="2">
    <source>
        <dbReference type="SAM" id="MobiDB-lite"/>
    </source>
</evidence>
<gene>
    <name evidence="4" type="ORF">CBW42_13735</name>
</gene>